<keyword evidence="2" id="KW-1185">Reference proteome</keyword>
<accession>A0ACB8U376</accession>
<organism evidence="1 2">
    <name type="scientific">Irpex rosettiformis</name>
    <dbReference type="NCBI Taxonomy" id="378272"/>
    <lineage>
        <taxon>Eukaryota</taxon>
        <taxon>Fungi</taxon>
        <taxon>Dikarya</taxon>
        <taxon>Basidiomycota</taxon>
        <taxon>Agaricomycotina</taxon>
        <taxon>Agaricomycetes</taxon>
        <taxon>Polyporales</taxon>
        <taxon>Irpicaceae</taxon>
        <taxon>Irpex</taxon>
    </lineage>
</organism>
<name>A0ACB8U376_9APHY</name>
<sequence>MEANVGCCCSTLDETCSRRQQRLSRPFSAQPSFNPFLVSWCPRIIEDPNAHCRFLL</sequence>
<dbReference type="EMBL" id="MU274912">
    <property type="protein sequence ID" value="KAI0088832.1"/>
    <property type="molecule type" value="Genomic_DNA"/>
</dbReference>
<gene>
    <name evidence="1" type="ORF">BDY19DRAFT_946182</name>
</gene>
<protein>
    <submittedName>
        <fullName evidence="1">Uncharacterized protein</fullName>
    </submittedName>
</protein>
<proteinExistence type="predicted"/>
<evidence type="ECO:0000313" key="2">
    <source>
        <dbReference type="Proteomes" id="UP001055072"/>
    </source>
</evidence>
<reference evidence="1" key="1">
    <citation type="journal article" date="2021" name="Environ. Microbiol.">
        <title>Gene family expansions and transcriptome signatures uncover fungal adaptations to wood decay.</title>
        <authorList>
            <person name="Hage H."/>
            <person name="Miyauchi S."/>
            <person name="Viragh M."/>
            <person name="Drula E."/>
            <person name="Min B."/>
            <person name="Chaduli D."/>
            <person name="Navarro D."/>
            <person name="Favel A."/>
            <person name="Norest M."/>
            <person name="Lesage-Meessen L."/>
            <person name="Balint B."/>
            <person name="Merenyi Z."/>
            <person name="de Eugenio L."/>
            <person name="Morin E."/>
            <person name="Martinez A.T."/>
            <person name="Baldrian P."/>
            <person name="Stursova M."/>
            <person name="Martinez M.J."/>
            <person name="Novotny C."/>
            <person name="Magnuson J.K."/>
            <person name="Spatafora J.W."/>
            <person name="Maurice S."/>
            <person name="Pangilinan J."/>
            <person name="Andreopoulos W."/>
            <person name="LaButti K."/>
            <person name="Hundley H."/>
            <person name="Na H."/>
            <person name="Kuo A."/>
            <person name="Barry K."/>
            <person name="Lipzen A."/>
            <person name="Henrissat B."/>
            <person name="Riley R."/>
            <person name="Ahrendt S."/>
            <person name="Nagy L.G."/>
            <person name="Grigoriev I.V."/>
            <person name="Martin F."/>
            <person name="Rosso M.N."/>
        </authorList>
    </citation>
    <scope>NUCLEOTIDE SEQUENCE</scope>
    <source>
        <strain evidence="1">CBS 384.51</strain>
    </source>
</reference>
<evidence type="ECO:0000313" key="1">
    <source>
        <dbReference type="EMBL" id="KAI0088832.1"/>
    </source>
</evidence>
<comment type="caution">
    <text evidence="1">The sequence shown here is derived from an EMBL/GenBank/DDBJ whole genome shotgun (WGS) entry which is preliminary data.</text>
</comment>
<dbReference type="Proteomes" id="UP001055072">
    <property type="component" value="Unassembled WGS sequence"/>
</dbReference>